<keyword evidence="5" id="KW-0964">Secreted</keyword>
<dbReference type="Pfam" id="PF00055">
    <property type="entry name" value="Laminin_N"/>
    <property type="match status" value="1"/>
</dbReference>
<keyword evidence="5" id="KW-0084">Basement membrane</keyword>
<dbReference type="Gene3D" id="2.10.25.10">
    <property type="entry name" value="Laminin"/>
    <property type="match status" value="2"/>
</dbReference>
<feature type="non-terminal residue" evidence="13">
    <location>
        <position position="423"/>
    </location>
</feature>
<dbReference type="PANTHER" id="PTHR10574:SF270">
    <property type="entry name" value="LAMININ SUBUNIT GAMMA-1"/>
    <property type="match status" value="1"/>
</dbReference>
<evidence type="ECO:0000313" key="13">
    <source>
        <dbReference type="EMBL" id="KAF5900954.1"/>
    </source>
</evidence>
<protein>
    <submittedName>
        <fullName evidence="13">Laminin subunit gamma-1</fullName>
    </submittedName>
</protein>
<comment type="caution">
    <text evidence="9">Lacks conserved residue(s) required for the propagation of feature annotation.</text>
</comment>
<keyword evidence="14" id="KW-1185">Reference proteome</keyword>
<keyword evidence="6 9" id="KW-1015">Disulfide bond</keyword>
<keyword evidence="7" id="KW-0325">Glycoprotein</keyword>
<evidence type="ECO:0000256" key="2">
    <source>
        <dbReference type="ARBA" id="ARBA00004302"/>
    </source>
</evidence>
<dbReference type="GO" id="GO:0007411">
    <property type="term" value="P:axon guidance"/>
    <property type="evidence" value="ECO:0007669"/>
    <property type="project" value="TreeGrafter"/>
</dbReference>
<evidence type="ECO:0000256" key="8">
    <source>
        <dbReference type="ARBA" id="ARBA00023292"/>
    </source>
</evidence>
<feature type="domain" description="Laminin N-terminal" evidence="12">
    <location>
        <begin position="9"/>
        <end position="244"/>
    </location>
</feature>
<feature type="region of interest" description="Disordered" evidence="10">
    <location>
        <begin position="401"/>
        <end position="423"/>
    </location>
</feature>
<dbReference type="GO" id="GO:0005604">
    <property type="term" value="C:basement membrane"/>
    <property type="evidence" value="ECO:0007669"/>
    <property type="project" value="UniProtKB-SubCell"/>
</dbReference>
<evidence type="ECO:0000259" key="12">
    <source>
        <dbReference type="PROSITE" id="PS51117"/>
    </source>
</evidence>
<comment type="caution">
    <text evidence="13">The sequence shown here is derived from an EMBL/GenBank/DDBJ whole genome shotgun (WGS) entry which is preliminary data.</text>
</comment>
<dbReference type="SUPFAM" id="SSF57196">
    <property type="entry name" value="EGF/Laminin"/>
    <property type="match status" value="3"/>
</dbReference>
<dbReference type="OrthoDB" id="430826at2759"/>
<feature type="non-terminal residue" evidence="13">
    <location>
        <position position="1"/>
    </location>
</feature>
<dbReference type="InterPro" id="IPR002049">
    <property type="entry name" value="LE_dom"/>
</dbReference>
<reference evidence="13" key="1">
    <citation type="submission" date="2020-07" db="EMBL/GenBank/DDBJ databases">
        <title>Clarias magur genome sequencing, assembly and annotation.</title>
        <authorList>
            <person name="Kushwaha B."/>
            <person name="Kumar R."/>
            <person name="Das P."/>
            <person name="Joshi C.G."/>
            <person name="Kumar D."/>
            <person name="Nagpure N.S."/>
            <person name="Pandey M."/>
            <person name="Agarwal S."/>
            <person name="Srivastava S."/>
            <person name="Singh M."/>
            <person name="Sahoo L."/>
            <person name="Jayasankar P."/>
            <person name="Meher P.K."/>
            <person name="Koringa P.G."/>
            <person name="Iquebal M.A."/>
            <person name="Das S.P."/>
            <person name="Bit A."/>
            <person name="Patnaik S."/>
            <person name="Patel N."/>
            <person name="Shah T.M."/>
            <person name="Hinsu A."/>
            <person name="Jena J.K."/>
        </authorList>
    </citation>
    <scope>NUCLEOTIDE SEQUENCE</scope>
    <source>
        <strain evidence="13">CIFAMagur01</strain>
        <tissue evidence="13">Testis</tissue>
    </source>
</reference>
<keyword evidence="8 9" id="KW-0424">Laminin EGF-like domain</keyword>
<dbReference type="SMART" id="SM00136">
    <property type="entry name" value="LamNT"/>
    <property type="match status" value="1"/>
</dbReference>
<dbReference type="PROSITE" id="PS51117">
    <property type="entry name" value="LAMININ_NTER"/>
    <property type="match status" value="1"/>
</dbReference>
<dbReference type="InterPro" id="IPR050440">
    <property type="entry name" value="Laminin/Netrin_ECM"/>
</dbReference>
<evidence type="ECO:0000256" key="10">
    <source>
        <dbReference type="SAM" id="MobiDB-lite"/>
    </source>
</evidence>
<dbReference type="InterPro" id="IPR008211">
    <property type="entry name" value="Laminin_N"/>
</dbReference>
<comment type="function">
    <text evidence="1">Binding to cells via a high affinity receptor, laminin is thought to mediate the attachment, migration and organization of cells into tissues during embryonic development by interacting with other extracellular matrix components.</text>
</comment>
<evidence type="ECO:0000256" key="7">
    <source>
        <dbReference type="ARBA" id="ARBA00023180"/>
    </source>
</evidence>
<evidence type="ECO:0000259" key="11">
    <source>
        <dbReference type="PROSITE" id="PS50027"/>
    </source>
</evidence>
<dbReference type="FunFam" id="2.60.120.260:FF:000018">
    <property type="entry name" value="Laminin subunit gamma 1"/>
    <property type="match status" value="1"/>
</dbReference>
<evidence type="ECO:0000256" key="6">
    <source>
        <dbReference type="ARBA" id="ARBA00023157"/>
    </source>
</evidence>
<dbReference type="FunFam" id="2.10.25.10:FF:000166">
    <property type="entry name" value="laminin subunit gamma-1"/>
    <property type="match status" value="1"/>
</dbReference>
<feature type="disulfide bond" evidence="9">
    <location>
        <begin position="377"/>
        <end position="386"/>
    </location>
</feature>
<evidence type="ECO:0000256" key="3">
    <source>
        <dbReference type="ARBA" id="ARBA00022729"/>
    </source>
</evidence>
<gene>
    <name evidence="13" type="primary">lamc1</name>
    <name evidence="13" type="ORF">DAT39_009341</name>
</gene>
<dbReference type="PROSITE" id="PS50027">
    <property type="entry name" value="EGF_LAM_2"/>
    <property type="match status" value="1"/>
</dbReference>
<dbReference type="EMBL" id="QNUK01000123">
    <property type="protein sequence ID" value="KAF5900954.1"/>
    <property type="molecule type" value="Genomic_DNA"/>
</dbReference>
<dbReference type="GO" id="GO:0009887">
    <property type="term" value="P:animal organ morphogenesis"/>
    <property type="evidence" value="ECO:0007669"/>
    <property type="project" value="TreeGrafter"/>
</dbReference>
<dbReference type="InterPro" id="IPR056863">
    <property type="entry name" value="LMN_ATRN_NET-like_EGF"/>
</dbReference>
<dbReference type="SMART" id="SM00180">
    <property type="entry name" value="EGF_Lam"/>
    <property type="match status" value="3"/>
</dbReference>
<comment type="subcellular location">
    <subcellularLocation>
        <location evidence="2">Secreted</location>
        <location evidence="2">Extracellular space</location>
        <location evidence="2">Extracellular matrix</location>
        <location evidence="2">Basement membrane</location>
    </subcellularLocation>
</comment>
<name>A0A8J4UIE5_CLAMG</name>
<dbReference type="Proteomes" id="UP000727407">
    <property type="component" value="Unassembled WGS sequence"/>
</dbReference>
<organism evidence="13 14">
    <name type="scientific">Clarias magur</name>
    <name type="common">Asian catfish</name>
    <name type="synonym">Macropteronotus magur</name>
    <dbReference type="NCBI Taxonomy" id="1594786"/>
    <lineage>
        <taxon>Eukaryota</taxon>
        <taxon>Metazoa</taxon>
        <taxon>Chordata</taxon>
        <taxon>Craniata</taxon>
        <taxon>Vertebrata</taxon>
        <taxon>Euteleostomi</taxon>
        <taxon>Actinopterygii</taxon>
        <taxon>Neopterygii</taxon>
        <taxon>Teleostei</taxon>
        <taxon>Ostariophysi</taxon>
        <taxon>Siluriformes</taxon>
        <taxon>Clariidae</taxon>
        <taxon>Clarias</taxon>
    </lineage>
</organism>
<evidence type="ECO:0000256" key="5">
    <source>
        <dbReference type="ARBA" id="ARBA00022869"/>
    </source>
</evidence>
<sequence length="423" mass="47448">ECVDDVSHQPQRCMPKFMNVAFNVTMVATNTCGSPPEEYCVQTGVTKSCHICDGRDPRQHHSAVYLTDYNTQTDTTWWQSQTMLAGVQYPNSINLTLHLGKAFDITYMRLTFHSSRPESFAIYKRTREDGPWIPYQYYSGSCEKTYGKVNRGFIRAGEDEQQALCTDEFSDISPLTGGNVAFSTLEGRPSAYNFDHSPALQDWVTVTDIRVTLNRLNTYGDEALDTTVLKSYYYAISDITVEGRCKCNGHASKCVKNEYSKLVCDCKHNTDGDDCNVCKPFYNDRPWRKATFDNANECLPCNCSGKSSECYFDPALYRSTGHGGHCRNCADNTDGPNCERCSDNYYRVRPDQRCLPCSCNPVGSISTQCDNTGRCWCNPGVMGHKCDRCQPGYHSLTKAGCSPQTTSPGGRTQECDVNTRHCE</sequence>
<dbReference type="CDD" id="cd00055">
    <property type="entry name" value="EGF_Lam"/>
    <property type="match status" value="3"/>
</dbReference>
<dbReference type="Pfam" id="PF00053">
    <property type="entry name" value="EGF_laminin"/>
    <property type="match status" value="2"/>
</dbReference>
<dbReference type="GO" id="GO:0009888">
    <property type="term" value="P:tissue development"/>
    <property type="evidence" value="ECO:0007669"/>
    <property type="project" value="TreeGrafter"/>
</dbReference>
<evidence type="ECO:0000256" key="4">
    <source>
        <dbReference type="ARBA" id="ARBA00022737"/>
    </source>
</evidence>
<dbReference type="FunFam" id="2.10.25.10:FF:000067">
    <property type="entry name" value="Laminin subunit gamma 1"/>
    <property type="match status" value="1"/>
</dbReference>
<evidence type="ECO:0000256" key="9">
    <source>
        <dbReference type="PROSITE-ProRule" id="PRU00460"/>
    </source>
</evidence>
<accession>A0A8J4UIE5</accession>
<dbReference type="PROSITE" id="PS01248">
    <property type="entry name" value="EGF_LAM_1"/>
    <property type="match status" value="1"/>
</dbReference>
<keyword evidence="3" id="KW-0732">Signal</keyword>
<dbReference type="PANTHER" id="PTHR10574">
    <property type="entry name" value="NETRIN/LAMININ-RELATED"/>
    <property type="match status" value="1"/>
</dbReference>
<evidence type="ECO:0000256" key="1">
    <source>
        <dbReference type="ARBA" id="ARBA00002418"/>
    </source>
</evidence>
<dbReference type="Pfam" id="PF24973">
    <property type="entry name" value="EGF_LMN_ATRN"/>
    <property type="match status" value="1"/>
</dbReference>
<dbReference type="AlphaFoldDB" id="A0A8J4UIE5"/>
<keyword evidence="4" id="KW-0677">Repeat</keyword>
<feature type="domain" description="Laminin EGF-like" evidence="11">
    <location>
        <begin position="357"/>
        <end position="403"/>
    </location>
</feature>
<dbReference type="Gene3D" id="2.60.120.260">
    <property type="entry name" value="Galactose-binding domain-like"/>
    <property type="match status" value="1"/>
</dbReference>
<proteinExistence type="predicted"/>
<keyword evidence="5" id="KW-0272">Extracellular matrix</keyword>
<feature type="disulfide bond" evidence="9">
    <location>
        <begin position="357"/>
        <end position="369"/>
    </location>
</feature>
<evidence type="ECO:0000313" key="14">
    <source>
        <dbReference type="Proteomes" id="UP000727407"/>
    </source>
</evidence>
<feature type="compositionally biased region" description="Basic and acidic residues" evidence="10">
    <location>
        <begin position="413"/>
        <end position="423"/>
    </location>
</feature>